<organism evidence="1 2">
    <name type="scientific">Coprococcus hominis</name>
    <name type="common">ex Liu et al. 2022</name>
    <dbReference type="NCBI Taxonomy" id="2763039"/>
    <lineage>
        <taxon>Bacteria</taxon>
        <taxon>Bacillati</taxon>
        <taxon>Bacillota</taxon>
        <taxon>Clostridia</taxon>
        <taxon>Lachnospirales</taxon>
        <taxon>Lachnospiraceae</taxon>
        <taxon>Coprococcus</taxon>
    </lineage>
</organism>
<gene>
    <name evidence="1" type="ORF">H8S09_10180</name>
</gene>
<reference evidence="1 2" key="1">
    <citation type="submission" date="2020-08" db="EMBL/GenBank/DDBJ databases">
        <title>Genome public.</title>
        <authorList>
            <person name="Liu C."/>
            <person name="Sun Q."/>
        </authorList>
    </citation>
    <scope>NUCLEOTIDE SEQUENCE [LARGE SCALE GENOMIC DNA]</scope>
    <source>
        <strain evidence="1 2">NSJ-10</strain>
    </source>
</reference>
<accession>A0A8I0ALM9</accession>
<dbReference type="Proteomes" id="UP000615234">
    <property type="component" value="Unassembled WGS sequence"/>
</dbReference>
<evidence type="ECO:0000313" key="2">
    <source>
        <dbReference type="Proteomes" id="UP000615234"/>
    </source>
</evidence>
<name>A0A8I0ALM9_9FIRM</name>
<dbReference type="EMBL" id="JACOOX010000005">
    <property type="protein sequence ID" value="MBC5663256.1"/>
    <property type="molecule type" value="Genomic_DNA"/>
</dbReference>
<sequence>MDTKKYEDQIPVDEGLQGNETIEEAILVLQQEPTEEMLAHTLTVIRRRARANGQFIVAVIPPAGAESSLQIQAIQTEDERYWWMAFTSFDEEIKGGETVMSTFMADISHLFEAALMTDDIEGIILNPWNRALMLDKSLLQLILAGK</sequence>
<comment type="caution">
    <text evidence="1">The sequence shown here is derived from an EMBL/GenBank/DDBJ whole genome shotgun (WGS) entry which is preliminary data.</text>
</comment>
<protein>
    <submittedName>
        <fullName evidence="1">SseB family protein</fullName>
    </submittedName>
</protein>
<keyword evidence="2" id="KW-1185">Reference proteome</keyword>
<dbReference type="AlphaFoldDB" id="A0A8I0ALM9"/>
<evidence type="ECO:0000313" key="1">
    <source>
        <dbReference type="EMBL" id="MBC5663256.1"/>
    </source>
</evidence>
<dbReference type="RefSeq" id="WP_117808595.1">
    <property type="nucleotide sequence ID" value="NZ_JACOOX010000005.1"/>
</dbReference>
<proteinExistence type="predicted"/>